<evidence type="ECO:0000259" key="1">
    <source>
        <dbReference type="Pfam" id="PF00078"/>
    </source>
</evidence>
<accession>A0A9Q4DMB5</accession>
<keyword evidence="2" id="KW-0548">Nucleotidyltransferase</keyword>
<feature type="non-terminal residue" evidence="2">
    <location>
        <position position="1"/>
    </location>
</feature>
<dbReference type="Proteomes" id="UP001077788">
    <property type="component" value="Unassembled WGS sequence"/>
</dbReference>
<protein>
    <submittedName>
        <fullName evidence="2">Reverse transcriptase family protein</fullName>
    </submittedName>
</protein>
<dbReference type="Gene3D" id="3.30.70.270">
    <property type="match status" value="1"/>
</dbReference>
<keyword evidence="2" id="KW-0695">RNA-directed DNA polymerase</keyword>
<dbReference type="GO" id="GO:0003964">
    <property type="term" value="F:RNA-directed DNA polymerase activity"/>
    <property type="evidence" value="ECO:0007669"/>
    <property type="project" value="UniProtKB-KW"/>
</dbReference>
<dbReference type="AlphaFoldDB" id="A0A9Q4DMB5"/>
<dbReference type="InterPro" id="IPR051320">
    <property type="entry name" value="Viral_Replic_Matur_Polypro"/>
</dbReference>
<sequence>LLEQHLIEPCKSPWACPAFYVNKHSEQKRGKKRLVINYKILNEALMPIQYPLPNKELLLAKIANANVFSKFDLKSGFWQIGIIPEDKYKT</sequence>
<dbReference type="InterPro" id="IPR000477">
    <property type="entry name" value="RT_dom"/>
</dbReference>
<dbReference type="SUPFAM" id="SSF56672">
    <property type="entry name" value="DNA/RNA polymerases"/>
    <property type="match status" value="1"/>
</dbReference>
<dbReference type="CDD" id="cd01647">
    <property type="entry name" value="RT_LTR"/>
    <property type="match status" value="1"/>
</dbReference>
<dbReference type="PANTHER" id="PTHR33064">
    <property type="entry name" value="POL PROTEIN"/>
    <property type="match status" value="1"/>
</dbReference>
<proteinExistence type="predicted"/>
<gene>
    <name evidence="2" type="ORF">OYG11_13310</name>
</gene>
<dbReference type="EMBL" id="JAPQFC010001471">
    <property type="protein sequence ID" value="MCY6525170.1"/>
    <property type="molecule type" value="Genomic_DNA"/>
</dbReference>
<keyword evidence="2" id="KW-0808">Transferase</keyword>
<feature type="non-terminal residue" evidence="2">
    <location>
        <position position="90"/>
    </location>
</feature>
<reference evidence="2" key="1">
    <citation type="journal article" date="2021" name="Vet Sci">
        <title>O-Serogroups and Pathovirotypes of Escherichia coli Isolated from Post-Weaning Piglets Showing Diarrhoea and/or Oedema in South Korea.</title>
        <authorList>
            <person name="Byun J.W."/>
            <person name="Moon B.Y."/>
            <person name="Do K.H."/>
            <person name="Lee K."/>
            <person name="Lee H.Y."/>
            <person name="Kim W.I."/>
            <person name="So B."/>
            <person name="Lee W.K."/>
        </authorList>
    </citation>
    <scope>NUCLEOTIDE SEQUENCE</scope>
    <source>
        <strain evidence="2">84/14</strain>
    </source>
</reference>
<dbReference type="Pfam" id="PF00078">
    <property type="entry name" value="RVT_1"/>
    <property type="match status" value="1"/>
</dbReference>
<feature type="domain" description="Reverse transcriptase" evidence="1">
    <location>
        <begin position="23"/>
        <end position="88"/>
    </location>
</feature>
<dbReference type="InterPro" id="IPR043128">
    <property type="entry name" value="Rev_trsase/Diguanyl_cyclase"/>
</dbReference>
<evidence type="ECO:0000313" key="3">
    <source>
        <dbReference type="Proteomes" id="UP001077788"/>
    </source>
</evidence>
<evidence type="ECO:0000313" key="2">
    <source>
        <dbReference type="EMBL" id="MCY6525170.1"/>
    </source>
</evidence>
<comment type="caution">
    <text evidence="2">The sequence shown here is derived from an EMBL/GenBank/DDBJ whole genome shotgun (WGS) entry which is preliminary data.</text>
</comment>
<dbReference type="Gene3D" id="3.10.10.10">
    <property type="entry name" value="HIV Type 1 Reverse Transcriptase, subunit A, domain 1"/>
    <property type="match status" value="1"/>
</dbReference>
<dbReference type="PANTHER" id="PTHR33064:SF37">
    <property type="entry name" value="RIBONUCLEASE H"/>
    <property type="match status" value="1"/>
</dbReference>
<dbReference type="InterPro" id="IPR043502">
    <property type="entry name" value="DNA/RNA_pol_sf"/>
</dbReference>
<reference evidence="2" key="2">
    <citation type="submission" date="2022-12" db="EMBL/GenBank/DDBJ databases">
        <authorList>
            <person name="Kardos G."/>
            <person name="Sarkozi R."/>
            <person name="Laczko L."/>
            <person name="Marton S."/>
            <person name="Makrai L."/>
            <person name="Banyai K."/>
            <person name="Fodor L."/>
        </authorList>
    </citation>
    <scope>NUCLEOTIDE SEQUENCE</scope>
    <source>
        <strain evidence="2">84/14</strain>
    </source>
</reference>
<organism evidence="2 3">
    <name type="scientific">Actinobacillus pleuropneumoniae</name>
    <name type="common">Haemophilus pleuropneumoniae</name>
    <dbReference type="NCBI Taxonomy" id="715"/>
    <lineage>
        <taxon>Bacteria</taxon>
        <taxon>Pseudomonadati</taxon>
        <taxon>Pseudomonadota</taxon>
        <taxon>Gammaproteobacteria</taxon>
        <taxon>Pasteurellales</taxon>
        <taxon>Pasteurellaceae</taxon>
        <taxon>Actinobacillus</taxon>
    </lineage>
</organism>
<dbReference type="RefSeq" id="WP_267992633.1">
    <property type="nucleotide sequence ID" value="NZ_JAPQFC010001471.1"/>
</dbReference>
<name>A0A9Q4DMB5_ACTPL</name>